<organism evidence="2 3">
    <name type="scientific">Orchesella dallaii</name>
    <dbReference type="NCBI Taxonomy" id="48710"/>
    <lineage>
        <taxon>Eukaryota</taxon>
        <taxon>Metazoa</taxon>
        <taxon>Ecdysozoa</taxon>
        <taxon>Arthropoda</taxon>
        <taxon>Hexapoda</taxon>
        <taxon>Collembola</taxon>
        <taxon>Entomobryomorpha</taxon>
        <taxon>Entomobryoidea</taxon>
        <taxon>Orchesellidae</taxon>
        <taxon>Orchesellinae</taxon>
        <taxon>Orchesella</taxon>
    </lineage>
</organism>
<feature type="region of interest" description="Disordered" evidence="1">
    <location>
        <begin position="1"/>
        <end position="95"/>
    </location>
</feature>
<evidence type="ECO:0008006" key="4">
    <source>
        <dbReference type="Google" id="ProtNLM"/>
    </source>
</evidence>
<keyword evidence="3" id="KW-1185">Reference proteome</keyword>
<accession>A0ABP1RIJ2</accession>
<evidence type="ECO:0000313" key="3">
    <source>
        <dbReference type="Proteomes" id="UP001642540"/>
    </source>
</evidence>
<comment type="caution">
    <text evidence="2">The sequence shown here is derived from an EMBL/GenBank/DDBJ whole genome shotgun (WGS) entry which is preliminary data.</text>
</comment>
<evidence type="ECO:0000256" key="1">
    <source>
        <dbReference type="SAM" id="MobiDB-lite"/>
    </source>
</evidence>
<feature type="region of interest" description="Disordered" evidence="1">
    <location>
        <begin position="113"/>
        <end position="146"/>
    </location>
</feature>
<feature type="compositionally biased region" description="Polar residues" evidence="1">
    <location>
        <begin position="130"/>
        <end position="146"/>
    </location>
</feature>
<dbReference type="EMBL" id="CAXLJM020000075">
    <property type="protein sequence ID" value="CAL8128823.1"/>
    <property type="molecule type" value="Genomic_DNA"/>
</dbReference>
<feature type="compositionally biased region" description="Basic residues" evidence="1">
    <location>
        <begin position="440"/>
        <end position="452"/>
    </location>
</feature>
<feature type="region of interest" description="Disordered" evidence="1">
    <location>
        <begin position="432"/>
        <end position="452"/>
    </location>
</feature>
<name>A0ABP1RIJ2_9HEXA</name>
<gene>
    <name evidence="2" type="ORF">ODALV1_LOCUS22588</name>
</gene>
<sequence>MEFDDHTYFLNPYSGEEEENNEDLGESEECNKGFGEEEEHNEDLGESEVSSEDFSEEDEYNEGLGYEGEDYEDVPNDNVNLSNDNDETPSEPNVFGNLPFSIDFVAGNNSHNDLLNSTNSLRGDPLQEPSVEQRSSDSKNSNPRNGNNELVTVSCLLCINYVHLNCTPEEPAVIKRRKERLQNFVKYSGIHLELPDQCTKNKCPLCNQCKQKVDKMWKINKAIKDLVKSVSVNLSYKHVFGDSFSSNLLTPSAEAEKFNHFPNAIRELFCEERRQDAALRERDELNSSGLRPIIITKVQGGVGLTPPSSVASPNLSTSNDAGTENTMEFNHRPTVAVNVEANQEQKPDHSDSHDGFDVVQMQQRNVHTQSEHKKGKQRIYRYTANKRRTTQGAHRCRNCVKPFSSRNALFEHIGGGNCKSPRGILTPLQKEKILSNPSKLSHRRSHTTKPVKQHNIKNFSTSSALSAPSTSAALVESETRKRTQVGEKSSNAGLQQPTPSTTRFPPPRLGTKHNYALRFLKHK</sequence>
<proteinExistence type="predicted"/>
<feature type="region of interest" description="Disordered" evidence="1">
    <location>
        <begin position="476"/>
        <end position="512"/>
    </location>
</feature>
<feature type="compositionally biased region" description="Acidic residues" evidence="1">
    <location>
        <begin position="36"/>
        <end position="75"/>
    </location>
</feature>
<dbReference type="Proteomes" id="UP001642540">
    <property type="component" value="Unassembled WGS sequence"/>
</dbReference>
<evidence type="ECO:0000313" key="2">
    <source>
        <dbReference type="EMBL" id="CAL8128823.1"/>
    </source>
</evidence>
<feature type="compositionally biased region" description="Acidic residues" evidence="1">
    <location>
        <begin position="15"/>
        <end position="28"/>
    </location>
</feature>
<reference evidence="2 3" key="1">
    <citation type="submission" date="2024-08" db="EMBL/GenBank/DDBJ databases">
        <authorList>
            <person name="Cucini C."/>
            <person name="Frati F."/>
        </authorList>
    </citation>
    <scope>NUCLEOTIDE SEQUENCE [LARGE SCALE GENOMIC DNA]</scope>
</reference>
<feature type="compositionally biased region" description="Polar residues" evidence="1">
    <location>
        <begin position="486"/>
        <end position="496"/>
    </location>
</feature>
<protein>
    <recommendedName>
        <fullName evidence="4">C2H2-type domain-containing protein</fullName>
    </recommendedName>
</protein>